<name>A0AAV6RH54_SOLSE</name>
<dbReference type="Proteomes" id="UP000693946">
    <property type="component" value="Linkage Group LG19"/>
</dbReference>
<proteinExistence type="predicted"/>
<feature type="signal peptide" evidence="1">
    <location>
        <begin position="1"/>
        <end position="20"/>
    </location>
</feature>
<protein>
    <submittedName>
        <fullName evidence="2">Uncharacterized protein</fullName>
    </submittedName>
</protein>
<dbReference type="EMBL" id="JAGKHQ010000011">
    <property type="protein sequence ID" value="KAG7504771.1"/>
    <property type="molecule type" value="Genomic_DNA"/>
</dbReference>
<organism evidence="2 3">
    <name type="scientific">Solea senegalensis</name>
    <name type="common">Senegalese sole</name>
    <dbReference type="NCBI Taxonomy" id="28829"/>
    <lineage>
        <taxon>Eukaryota</taxon>
        <taxon>Metazoa</taxon>
        <taxon>Chordata</taxon>
        <taxon>Craniata</taxon>
        <taxon>Vertebrata</taxon>
        <taxon>Euteleostomi</taxon>
        <taxon>Actinopterygii</taxon>
        <taxon>Neopterygii</taxon>
        <taxon>Teleostei</taxon>
        <taxon>Neoteleostei</taxon>
        <taxon>Acanthomorphata</taxon>
        <taxon>Carangaria</taxon>
        <taxon>Pleuronectiformes</taxon>
        <taxon>Pleuronectoidei</taxon>
        <taxon>Soleidae</taxon>
        <taxon>Solea</taxon>
    </lineage>
</organism>
<gene>
    <name evidence="2" type="ORF">JOB18_016753</name>
</gene>
<keyword evidence="1" id="KW-0732">Signal</keyword>
<accession>A0AAV6RH54</accession>
<keyword evidence="3" id="KW-1185">Reference proteome</keyword>
<sequence length="64" mass="7329">MCTTMMVLTSVALILRQMFSNKVQPQKETTETAINSEHDLLPKRFTSVDMKGEISRHSFVVFSH</sequence>
<evidence type="ECO:0000313" key="2">
    <source>
        <dbReference type="EMBL" id="KAG7504771.1"/>
    </source>
</evidence>
<evidence type="ECO:0000313" key="3">
    <source>
        <dbReference type="Proteomes" id="UP000693946"/>
    </source>
</evidence>
<comment type="caution">
    <text evidence="2">The sequence shown here is derived from an EMBL/GenBank/DDBJ whole genome shotgun (WGS) entry which is preliminary data.</text>
</comment>
<dbReference type="AlphaFoldDB" id="A0AAV6RH54"/>
<reference evidence="2 3" key="1">
    <citation type="journal article" date="2021" name="Sci. Rep.">
        <title>Chromosome anchoring in Senegalese sole (Solea senegalensis) reveals sex-associated markers and genome rearrangements in flatfish.</title>
        <authorList>
            <person name="Guerrero-Cozar I."/>
            <person name="Gomez-Garrido J."/>
            <person name="Berbel C."/>
            <person name="Martinez-Blanch J.F."/>
            <person name="Alioto T."/>
            <person name="Claros M.G."/>
            <person name="Gagnaire P.A."/>
            <person name="Manchado M."/>
        </authorList>
    </citation>
    <scope>NUCLEOTIDE SEQUENCE [LARGE SCALE GENOMIC DNA]</scope>
    <source>
        <strain evidence="2">Sse05_10M</strain>
    </source>
</reference>
<feature type="chain" id="PRO_5043719970" evidence="1">
    <location>
        <begin position="21"/>
        <end position="64"/>
    </location>
</feature>
<evidence type="ECO:0000256" key="1">
    <source>
        <dbReference type="SAM" id="SignalP"/>
    </source>
</evidence>